<keyword evidence="7" id="KW-1000">Mitochondrion outer membrane</keyword>
<accession>A0A6J3H9Z9</accession>
<feature type="compositionally biased region" description="Basic and acidic residues" evidence="17">
    <location>
        <begin position="261"/>
        <end position="279"/>
    </location>
</feature>
<organism evidence="19 20">
    <name type="scientific">Sapajus apella</name>
    <name type="common">Brown-capped capuchin</name>
    <name type="synonym">Cebus apella</name>
    <dbReference type="NCBI Taxonomy" id="9515"/>
    <lineage>
        <taxon>Eukaryota</taxon>
        <taxon>Metazoa</taxon>
        <taxon>Chordata</taxon>
        <taxon>Craniata</taxon>
        <taxon>Vertebrata</taxon>
        <taxon>Euteleostomi</taxon>
        <taxon>Mammalia</taxon>
        <taxon>Eutheria</taxon>
        <taxon>Euarchontoglires</taxon>
        <taxon>Primates</taxon>
        <taxon>Haplorrhini</taxon>
        <taxon>Platyrrhini</taxon>
        <taxon>Cebidae</taxon>
        <taxon>Cebinae</taxon>
        <taxon>Sapajus</taxon>
    </lineage>
</organism>
<protein>
    <recommendedName>
        <fullName evidence="14">Protein phosphatase 1 regulatory subunit 15A</fullName>
    </recommendedName>
    <alternativeName>
        <fullName evidence="15">Growth arrest and DNA damage-inducible protein GADD34</fullName>
    </alternativeName>
</protein>
<keyword evidence="19" id="KW-1185">Reference proteome</keyword>
<comment type="similarity">
    <text evidence="3">Belongs to the PPP1R15 family.</text>
</comment>
<dbReference type="RefSeq" id="XP_032126840.1">
    <property type="nucleotide sequence ID" value="XM_032270949.1"/>
</dbReference>
<evidence type="ECO:0000256" key="16">
    <source>
        <dbReference type="ARBA" id="ARBA00047011"/>
    </source>
</evidence>
<evidence type="ECO:0000256" key="12">
    <source>
        <dbReference type="ARBA" id="ARBA00023128"/>
    </source>
</evidence>
<feature type="compositionally biased region" description="Low complexity" evidence="17">
    <location>
        <begin position="575"/>
        <end position="592"/>
    </location>
</feature>
<keyword evidence="9" id="KW-0832">Ubl conjugation</keyword>
<evidence type="ECO:0000256" key="4">
    <source>
        <dbReference type="ARBA" id="ARBA00022553"/>
    </source>
</evidence>
<comment type="subunit">
    <text evidence="16">Interacts with PPP1CA. Interacts with EIF2S1. Interacts with PCNA. Interacts with LYN and KMT2A/MLL1. Interacts with PPP1R1A and SMARCB1. Interacts with SMAD7. Interacts with BAG1. Interacts with NOX4.</text>
</comment>
<dbReference type="InterPro" id="IPR051254">
    <property type="entry name" value="PPP1R15"/>
</dbReference>
<keyword evidence="12" id="KW-0496">Mitochondrion</keyword>
<feature type="compositionally biased region" description="Acidic residues" evidence="17">
    <location>
        <begin position="159"/>
        <end position="169"/>
    </location>
</feature>
<proteinExistence type="inferred from homology"/>
<evidence type="ECO:0000313" key="20">
    <source>
        <dbReference type="RefSeq" id="XP_032126840.1"/>
    </source>
</evidence>
<evidence type="ECO:0000256" key="6">
    <source>
        <dbReference type="ARBA" id="ARBA00022737"/>
    </source>
</evidence>
<evidence type="ECO:0000256" key="7">
    <source>
        <dbReference type="ARBA" id="ARBA00022787"/>
    </source>
</evidence>
<dbReference type="AlphaFoldDB" id="A0A6J3H9Z9"/>
<evidence type="ECO:0000256" key="14">
    <source>
        <dbReference type="ARBA" id="ARBA00040008"/>
    </source>
</evidence>
<dbReference type="GO" id="GO:0019888">
    <property type="term" value="F:protein phosphatase regulator activity"/>
    <property type="evidence" value="ECO:0007669"/>
    <property type="project" value="TreeGrafter"/>
</dbReference>
<feature type="region of interest" description="Disordered" evidence="17">
    <location>
        <begin position="566"/>
        <end position="612"/>
    </location>
</feature>
<feature type="compositionally biased region" description="Pro residues" evidence="17">
    <location>
        <begin position="457"/>
        <end position="468"/>
    </location>
</feature>
<keyword evidence="13" id="KW-0472">Membrane</keyword>
<keyword evidence="4" id="KW-0597">Phosphoprotein</keyword>
<dbReference type="Proteomes" id="UP000504640">
    <property type="component" value="Unplaced"/>
</dbReference>
<feature type="compositionally biased region" description="Acidic residues" evidence="17">
    <location>
        <begin position="345"/>
        <end position="358"/>
    </location>
</feature>
<evidence type="ECO:0000259" key="18">
    <source>
        <dbReference type="Pfam" id="PF10488"/>
    </source>
</evidence>
<dbReference type="GO" id="GO:0006417">
    <property type="term" value="P:regulation of translation"/>
    <property type="evidence" value="ECO:0007669"/>
    <property type="project" value="UniProtKB-KW"/>
</dbReference>
<keyword evidence="8" id="KW-0256">Endoplasmic reticulum</keyword>
<dbReference type="Pfam" id="PF10488">
    <property type="entry name" value="PP1c_bdg"/>
    <property type="match status" value="1"/>
</dbReference>
<keyword evidence="5" id="KW-0053">Apoptosis</keyword>
<feature type="compositionally biased region" description="Basic and acidic residues" evidence="17">
    <location>
        <begin position="74"/>
        <end position="94"/>
    </location>
</feature>
<evidence type="ECO:0000256" key="8">
    <source>
        <dbReference type="ARBA" id="ARBA00022824"/>
    </source>
</evidence>
<dbReference type="InterPro" id="IPR019523">
    <property type="entry name" value="Prot_Pase1_reg-su15A/B_C"/>
</dbReference>
<keyword evidence="10" id="KW-0810">Translation regulation</keyword>
<feature type="compositionally biased region" description="Acidic residues" evidence="17">
    <location>
        <begin position="380"/>
        <end position="399"/>
    </location>
</feature>
<evidence type="ECO:0000256" key="1">
    <source>
        <dbReference type="ARBA" id="ARBA00004397"/>
    </source>
</evidence>
<evidence type="ECO:0000256" key="3">
    <source>
        <dbReference type="ARBA" id="ARBA00010161"/>
    </source>
</evidence>
<dbReference type="GO" id="GO:0006915">
    <property type="term" value="P:apoptotic process"/>
    <property type="evidence" value="ECO:0007669"/>
    <property type="project" value="UniProtKB-KW"/>
</dbReference>
<name>A0A6J3H9Z9_SAPAP</name>
<dbReference type="GO" id="GO:0005789">
    <property type="term" value="C:endoplasmic reticulum membrane"/>
    <property type="evidence" value="ECO:0007669"/>
    <property type="project" value="UniProtKB-SubCell"/>
</dbReference>
<dbReference type="GO" id="GO:0005741">
    <property type="term" value="C:mitochondrial outer membrane"/>
    <property type="evidence" value="ECO:0007669"/>
    <property type="project" value="UniProtKB-SubCell"/>
</dbReference>
<feature type="compositionally biased region" description="Basic and acidic residues" evidence="17">
    <location>
        <begin position="230"/>
        <end position="240"/>
    </location>
</feature>
<evidence type="ECO:0000256" key="2">
    <source>
        <dbReference type="ARBA" id="ARBA00004570"/>
    </source>
</evidence>
<gene>
    <name evidence="20" type="primary">PPP1R15A</name>
</gene>
<evidence type="ECO:0000256" key="9">
    <source>
        <dbReference type="ARBA" id="ARBA00022843"/>
    </source>
</evidence>
<dbReference type="GeneID" id="116544511"/>
<evidence type="ECO:0000256" key="11">
    <source>
        <dbReference type="ARBA" id="ARBA00023016"/>
    </source>
</evidence>
<feature type="domain" description="Protein phosphatase 1 regulatory subunit 15A/B C-terminal" evidence="18">
    <location>
        <begin position="490"/>
        <end position="560"/>
    </location>
</feature>
<evidence type="ECO:0000256" key="5">
    <source>
        <dbReference type="ARBA" id="ARBA00022703"/>
    </source>
</evidence>
<feature type="region of interest" description="Disordered" evidence="17">
    <location>
        <begin position="457"/>
        <end position="491"/>
    </location>
</feature>
<keyword evidence="6" id="KW-0677">Repeat</keyword>
<evidence type="ECO:0000256" key="15">
    <source>
        <dbReference type="ARBA" id="ARBA00042438"/>
    </source>
</evidence>
<evidence type="ECO:0000313" key="19">
    <source>
        <dbReference type="Proteomes" id="UP000504640"/>
    </source>
</evidence>
<feature type="compositionally biased region" description="Low complexity" evidence="17">
    <location>
        <begin position="359"/>
        <end position="369"/>
    </location>
</feature>
<evidence type="ECO:0000256" key="17">
    <source>
        <dbReference type="SAM" id="MobiDB-lite"/>
    </source>
</evidence>
<evidence type="ECO:0000256" key="13">
    <source>
        <dbReference type="ARBA" id="ARBA00023136"/>
    </source>
</evidence>
<comment type="subcellular location">
    <subcellularLocation>
        <location evidence="1">Endoplasmic reticulum membrane</location>
        <topology evidence="1">Peripheral membrane protein</topology>
        <orientation evidence="1">Cytoplasmic side</orientation>
    </subcellularLocation>
    <subcellularLocation>
        <location evidence="2">Mitochondrion outer membrane</location>
        <topology evidence="2">Peripheral membrane protein</topology>
        <orientation evidence="2">Cytoplasmic side</orientation>
    </subcellularLocation>
</comment>
<dbReference type="PANTHER" id="PTHR16489:SF14">
    <property type="entry name" value="PROTEIN PHOSPHATASE 1 REGULATORY SUBUNIT 15A"/>
    <property type="match status" value="1"/>
</dbReference>
<keyword evidence="11" id="KW-0346">Stress response</keyword>
<feature type="compositionally biased region" description="Polar residues" evidence="17">
    <location>
        <begin position="202"/>
        <end position="218"/>
    </location>
</feature>
<dbReference type="CTD" id="23645"/>
<sequence length="612" mass="66481">MAPGQAPHQATRWRDAHPFFLLSPVMGFLSRAWSRLRGPGPPEPWLVEAVKGAEAGLEGEAKTPLTTPPTPWDRCSEEKAEDSGCPEGDREELGLKTSTSLPEAWGLSDDDDDKYSEQEATSVPRGQGSQFADGQRVPLSPSLLIRTLQGSDKKPGEEKAEEEGVAEVEEVNRFSYPPSHQECCSAVEEEDGEEAAKKEACRTSTSALSPGSKPSTWVSCPGEEENQATEDNRRTEKSQGARETPVSPPASGSYPTAWEYHSGEASKEKKEKAHEEAGKGKAAPGPHSSAPAQRPQLRAWRCQPSDEEEGEVKALGAAEKDGGADPPCIPATSAFLKAWVYQPGEDTEEEEAEDEGEAETSASTPPASSFLKAWVYQPGEDTEEEDEDADSEDTEDDSEAAVGETESTPHPSHPAQSARFRDWVYQPGKKTEEEEATEYWGEAEPCPFRVAIYVPGEKPPPPWAPPRIPIRLQRRLKHPESPTQDPDPETPLKARKVHFSEKVTVHLLAVWAGPAHAARQGPWEQLARDRSRFARRIAQAQELLSPCLTPAARARAWARLRNPPLAPIPALTETLPSSSVPSSPVQTTPLSQAVATPSPSCLGPLDLSGRRG</sequence>
<reference evidence="20" key="1">
    <citation type="submission" date="2025-08" db="UniProtKB">
        <authorList>
            <consortium name="RefSeq"/>
        </authorList>
    </citation>
    <scope>IDENTIFICATION</scope>
    <source>
        <tissue evidence="20">Blood</tissue>
    </source>
</reference>
<dbReference type="PANTHER" id="PTHR16489">
    <property type="entry name" value="GH11727P"/>
    <property type="match status" value="1"/>
</dbReference>
<dbReference type="GO" id="GO:0000164">
    <property type="term" value="C:protein phosphatase type 1 complex"/>
    <property type="evidence" value="ECO:0007669"/>
    <property type="project" value="TreeGrafter"/>
</dbReference>
<feature type="region of interest" description="Disordered" evidence="17">
    <location>
        <begin position="50"/>
        <end position="442"/>
    </location>
</feature>
<evidence type="ECO:0000256" key="10">
    <source>
        <dbReference type="ARBA" id="ARBA00022845"/>
    </source>
</evidence>
<dbReference type="GO" id="GO:0034976">
    <property type="term" value="P:response to endoplasmic reticulum stress"/>
    <property type="evidence" value="ECO:0007669"/>
    <property type="project" value="TreeGrafter"/>
</dbReference>